<organism evidence="3 4">
    <name type="scientific">Shewanella japonica</name>
    <dbReference type="NCBI Taxonomy" id="93973"/>
    <lineage>
        <taxon>Bacteria</taxon>
        <taxon>Pseudomonadati</taxon>
        <taxon>Pseudomonadota</taxon>
        <taxon>Gammaproteobacteria</taxon>
        <taxon>Alteromonadales</taxon>
        <taxon>Shewanellaceae</taxon>
        <taxon>Shewanella</taxon>
    </lineage>
</organism>
<dbReference type="InterPro" id="IPR032710">
    <property type="entry name" value="NTF2-like_dom_sf"/>
</dbReference>
<protein>
    <recommendedName>
        <fullName evidence="2">SnoaL-like domain-containing protein</fullName>
    </recommendedName>
</protein>
<dbReference type="EMBL" id="CP020472">
    <property type="protein sequence ID" value="ARD21533.1"/>
    <property type="molecule type" value="Genomic_DNA"/>
</dbReference>
<keyword evidence="1" id="KW-0732">Signal</keyword>
<feature type="domain" description="SnoaL-like" evidence="2">
    <location>
        <begin position="35"/>
        <end position="134"/>
    </location>
</feature>
<name>A0ABM6JH18_9GAMM</name>
<dbReference type="InterPro" id="IPR037401">
    <property type="entry name" value="SnoaL-like"/>
</dbReference>
<evidence type="ECO:0000256" key="1">
    <source>
        <dbReference type="SAM" id="SignalP"/>
    </source>
</evidence>
<accession>A0ABM6JH18</accession>
<sequence length="161" mass="18523">MRLIGLLCSAYLFLMSFSSQAAVGEMPKVQQLAVQYIQALTDHDYRQLRRFYNRDSVFYDKTANVTYTGGRHIIEFLERAHEGVLEYRFNIEHMFNTGSLVVLIGNYHLRGPGDQFGKPGKIIEIAVPGVTTLKFDLNTERMTEQVDLMDYQTMSDQLQSQ</sequence>
<dbReference type="SUPFAM" id="SSF54427">
    <property type="entry name" value="NTF2-like"/>
    <property type="match status" value="1"/>
</dbReference>
<feature type="signal peptide" evidence="1">
    <location>
        <begin position="1"/>
        <end position="21"/>
    </location>
</feature>
<dbReference type="Gene3D" id="3.10.450.50">
    <property type="match status" value="1"/>
</dbReference>
<feature type="chain" id="PRO_5046411131" description="SnoaL-like domain-containing protein" evidence="1">
    <location>
        <begin position="22"/>
        <end position="161"/>
    </location>
</feature>
<evidence type="ECO:0000313" key="3">
    <source>
        <dbReference type="EMBL" id="ARD21533.1"/>
    </source>
</evidence>
<keyword evidence="4" id="KW-1185">Reference proteome</keyword>
<evidence type="ECO:0000313" key="4">
    <source>
        <dbReference type="Proteomes" id="UP000191820"/>
    </source>
</evidence>
<gene>
    <name evidence="3" type="ORF">SJ2017_1206</name>
</gene>
<evidence type="ECO:0000259" key="2">
    <source>
        <dbReference type="Pfam" id="PF12680"/>
    </source>
</evidence>
<proteinExistence type="predicted"/>
<reference evidence="3 4" key="1">
    <citation type="submission" date="2017-03" db="EMBL/GenBank/DDBJ databases">
        <title>Genome sequencing of Shewanella japonica KCTC 22435.</title>
        <authorList>
            <person name="Kim K.M."/>
        </authorList>
    </citation>
    <scope>NUCLEOTIDE SEQUENCE [LARGE SCALE GENOMIC DNA]</scope>
    <source>
        <strain evidence="3 4">KCTC 22435</strain>
    </source>
</reference>
<dbReference type="Pfam" id="PF12680">
    <property type="entry name" value="SnoaL_2"/>
    <property type="match status" value="1"/>
</dbReference>
<dbReference type="Proteomes" id="UP000191820">
    <property type="component" value="Chromosome"/>
</dbReference>